<feature type="active site" description="Proton donor/acceptor" evidence="7">
    <location>
        <position position="312"/>
    </location>
</feature>
<feature type="compositionally biased region" description="Low complexity" evidence="8">
    <location>
        <begin position="469"/>
        <end position="480"/>
    </location>
</feature>
<feature type="region of interest" description="Disordered" evidence="8">
    <location>
        <begin position="1"/>
        <end position="22"/>
    </location>
</feature>
<dbReference type="EMBL" id="FNNA01000001">
    <property type="protein sequence ID" value="SDW42021.1"/>
    <property type="molecule type" value="Genomic_DNA"/>
</dbReference>
<dbReference type="STRING" id="1545044.SAMN05444276_101922"/>
<dbReference type="Pfam" id="PF03734">
    <property type="entry name" value="YkuD"/>
    <property type="match status" value="1"/>
</dbReference>
<evidence type="ECO:0000256" key="8">
    <source>
        <dbReference type="SAM" id="MobiDB-lite"/>
    </source>
</evidence>
<dbReference type="InterPro" id="IPR036366">
    <property type="entry name" value="PGBDSf"/>
</dbReference>
<proteinExistence type="inferred from homology"/>
<evidence type="ECO:0000256" key="2">
    <source>
        <dbReference type="ARBA" id="ARBA00005992"/>
    </source>
</evidence>
<dbReference type="InterPro" id="IPR005490">
    <property type="entry name" value="LD_TPept_cat_dom"/>
</dbReference>
<dbReference type="InterPro" id="IPR038063">
    <property type="entry name" value="Transpep_catalytic_dom"/>
</dbReference>
<keyword evidence="6 7" id="KW-0961">Cell wall biogenesis/degradation</keyword>
<keyword evidence="11" id="KW-0449">Lipoprotein</keyword>
<dbReference type="CDD" id="cd16913">
    <property type="entry name" value="YkuD_like"/>
    <property type="match status" value="1"/>
</dbReference>
<dbReference type="Pfam" id="PF01471">
    <property type="entry name" value="PG_binding_1"/>
    <property type="match status" value="1"/>
</dbReference>
<organism evidence="11 12">
    <name type="scientific">Paracoccus sanguinis</name>
    <dbReference type="NCBI Taxonomy" id="1545044"/>
    <lineage>
        <taxon>Bacteria</taxon>
        <taxon>Pseudomonadati</taxon>
        <taxon>Pseudomonadota</taxon>
        <taxon>Alphaproteobacteria</taxon>
        <taxon>Rhodobacterales</taxon>
        <taxon>Paracoccaceae</taxon>
        <taxon>Paracoccus</taxon>
    </lineage>
</organism>
<dbReference type="InterPro" id="IPR002477">
    <property type="entry name" value="Peptidoglycan-bd-like"/>
</dbReference>
<reference evidence="12" key="1">
    <citation type="submission" date="2016-10" db="EMBL/GenBank/DDBJ databases">
        <authorList>
            <person name="Varghese N."/>
            <person name="Submissions S."/>
        </authorList>
    </citation>
    <scope>NUCLEOTIDE SEQUENCE [LARGE SCALE GENOMIC DNA]</scope>
    <source>
        <strain evidence="12">DSM 29303</strain>
    </source>
</reference>
<evidence type="ECO:0000256" key="5">
    <source>
        <dbReference type="ARBA" id="ARBA00022984"/>
    </source>
</evidence>
<comment type="pathway">
    <text evidence="1 7">Cell wall biogenesis; peptidoglycan biosynthesis.</text>
</comment>
<dbReference type="OrthoDB" id="9787225at2"/>
<feature type="chain" id="PRO_5010367465" evidence="9">
    <location>
        <begin position="49"/>
        <end position="480"/>
    </location>
</feature>
<protein>
    <submittedName>
        <fullName evidence="11">Lipoprotein-anchoring transpeptidase ErfK/SrfK</fullName>
    </submittedName>
</protein>
<dbReference type="SUPFAM" id="SSF47090">
    <property type="entry name" value="PGBD-like"/>
    <property type="match status" value="1"/>
</dbReference>
<feature type="signal peptide" evidence="9">
    <location>
        <begin position="1"/>
        <end position="48"/>
    </location>
</feature>
<name>A0A1H2TDN6_9RHOB</name>
<evidence type="ECO:0000259" key="10">
    <source>
        <dbReference type="PROSITE" id="PS52029"/>
    </source>
</evidence>
<dbReference type="RefSeq" id="WP_081969122.1">
    <property type="nucleotide sequence ID" value="NZ_FNNA01000001.1"/>
</dbReference>
<sequence>MSRTPRSAAARPSAPGRGHGGAVRLRAHPLALALALAPLVALASPAAAQDKRVAMTPADIEAATFSGTGELPPGQSALTAKLQVLLDRSGVSPGVVDGFRGGMSESAIMAFERMHGLPQDGHLDPKVWALLERFAGEPLTSTYTVTEEDAKGLVDKIPTDYAEKAQMETLGYTSVAEKLAERFHMDEKFLVQLNPGKKIAPGETIAITVPAKPITGKVARIVVDKATGRVAAYDGAGKMLADYPATVGSSDTPSPHGSHLVEAVALDPTYTYNPNVNFKQGKNDKVLTIPPGPNGPVGNVWIDLSQPTYGIHGTPTPSRLFVNESHGCVRLTNWDARELAKMVQPGVTIVDFLAPGVAIADVTKPVEPPVIPEADAAGTAEGAAATPGVTVSGRPVPRSAAVAGAAGATASGAAAPATGTTATPVPGTTPAATPGAVPAATSGAGSDPLGQALDQATGATPGAQPYVLPTPGAAAPAATN</sequence>
<accession>A0A1H2TDN6</accession>
<dbReference type="GO" id="GO:0018104">
    <property type="term" value="P:peptidoglycan-protein cross-linking"/>
    <property type="evidence" value="ECO:0007669"/>
    <property type="project" value="TreeGrafter"/>
</dbReference>
<feature type="region of interest" description="Disordered" evidence="8">
    <location>
        <begin position="410"/>
        <end position="480"/>
    </location>
</feature>
<evidence type="ECO:0000256" key="4">
    <source>
        <dbReference type="ARBA" id="ARBA00022960"/>
    </source>
</evidence>
<dbReference type="PROSITE" id="PS52029">
    <property type="entry name" value="LD_TPASE"/>
    <property type="match status" value="1"/>
</dbReference>
<dbReference type="SUPFAM" id="SSF141523">
    <property type="entry name" value="L,D-transpeptidase catalytic domain-like"/>
    <property type="match status" value="1"/>
</dbReference>
<dbReference type="Proteomes" id="UP000182944">
    <property type="component" value="Unassembled WGS sequence"/>
</dbReference>
<feature type="active site" description="Nucleophile" evidence="7">
    <location>
        <position position="328"/>
    </location>
</feature>
<feature type="domain" description="L,D-TPase catalytic" evidence="10">
    <location>
        <begin position="219"/>
        <end position="352"/>
    </location>
</feature>
<evidence type="ECO:0000256" key="6">
    <source>
        <dbReference type="ARBA" id="ARBA00023316"/>
    </source>
</evidence>
<keyword evidence="5 7" id="KW-0573">Peptidoglycan synthesis</keyword>
<dbReference type="GO" id="GO:0071972">
    <property type="term" value="F:peptidoglycan L,D-transpeptidase activity"/>
    <property type="evidence" value="ECO:0007669"/>
    <property type="project" value="TreeGrafter"/>
</dbReference>
<keyword evidence="4 7" id="KW-0133">Cell shape</keyword>
<dbReference type="AlphaFoldDB" id="A0A1H2TDN6"/>
<evidence type="ECO:0000256" key="9">
    <source>
        <dbReference type="SAM" id="SignalP"/>
    </source>
</evidence>
<evidence type="ECO:0000313" key="12">
    <source>
        <dbReference type="Proteomes" id="UP000182944"/>
    </source>
</evidence>
<keyword evidence="12" id="KW-1185">Reference proteome</keyword>
<dbReference type="Gene3D" id="1.10.101.10">
    <property type="entry name" value="PGBD-like superfamily/PGBD"/>
    <property type="match status" value="1"/>
</dbReference>
<evidence type="ECO:0000313" key="11">
    <source>
        <dbReference type="EMBL" id="SDW42021.1"/>
    </source>
</evidence>
<gene>
    <name evidence="11" type="ORF">SAMN05444276_101922</name>
</gene>
<dbReference type="InterPro" id="IPR050979">
    <property type="entry name" value="LD-transpeptidase"/>
</dbReference>
<evidence type="ECO:0000256" key="1">
    <source>
        <dbReference type="ARBA" id="ARBA00004752"/>
    </source>
</evidence>
<dbReference type="UniPathway" id="UPA00219"/>
<keyword evidence="3" id="KW-0808">Transferase</keyword>
<evidence type="ECO:0000256" key="7">
    <source>
        <dbReference type="PROSITE-ProRule" id="PRU01373"/>
    </source>
</evidence>
<dbReference type="GO" id="GO:0071555">
    <property type="term" value="P:cell wall organization"/>
    <property type="evidence" value="ECO:0007669"/>
    <property type="project" value="UniProtKB-UniRule"/>
</dbReference>
<evidence type="ECO:0000256" key="3">
    <source>
        <dbReference type="ARBA" id="ARBA00022679"/>
    </source>
</evidence>
<comment type="similarity">
    <text evidence="2">Belongs to the YkuD family.</text>
</comment>
<dbReference type="Gene3D" id="2.40.440.10">
    <property type="entry name" value="L,D-transpeptidase catalytic domain-like"/>
    <property type="match status" value="1"/>
</dbReference>
<dbReference type="PANTHER" id="PTHR30582">
    <property type="entry name" value="L,D-TRANSPEPTIDASE"/>
    <property type="match status" value="1"/>
</dbReference>
<dbReference type="GO" id="GO:0008360">
    <property type="term" value="P:regulation of cell shape"/>
    <property type="evidence" value="ECO:0007669"/>
    <property type="project" value="UniProtKB-UniRule"/>
</dbReference>
<dbReference type="GO" id="GO:0016740">
    <property type="term" value="F:transferase activity"/>
    <property type="evidence" value="ECO:0007669"/>
    <property type="project" value="UniProtKB-KW"/>
</dbReference>
<feature type="compositionally biased region" description="Low complexity" evidence="8">
    <location>
        <begin position="410"/>
        <end position="446"/>
    </location>
</feature>
<dbReference type="InterPro" id="IPR036365">
    <property type="entry name" value="PGBD-like_sf"/>
</dbReference>
<dbReference type="PANTHER" id="PTHR30582:SF30">
    <property type="entry name" value="BLR4375 PROTEIN"/>
    <property type="match status" value="1"/>
</dbReference>
<keyword evidence="9" id="KW-0732">Signal</keyword>
<dbReference type="GO" id="GO:0005576">
    <property type="term" value="C:extracellular region"/>
    <property type="evidence" value="ECO:0007669"/>
    <property type="project" value="TreeGrafter"/>
</dbReference>